<accession>A0AA40DQC0</accession>
<comment type="caution">
    <text evidence="2">The sequence shown here is derived from an EMBL/GenBank/DDBJ whole genome shotgun (WGS) entry which is preliminary data.</text>
</comment>
<keyword evidence="3" id="KW-1185">Reference proteome</keyword>
<evidence type="ECO:0000313" key="3">
    <source>
        <dbReference type="Proteomes" id="UP001172101"/>
    </source>
</evidence>
<dbReference type="GeneID" id="85318140"/>
<proteinExistence type="predicted"/>
<sequence length="333" mass="35535">MFSTPVFIFSYQSLLGCLFASIVSPAPHLNWCHFLWSLRFCPCVPKPSSLVAGPPLVIVVACISFPSRFYPYLGPHGLSPPYILCYCGRGTTGLAIIQCSPRLSAGLIYRLIHLLAVNGICVVGVRLCTGCVVAGICSKYNNTGPNDQHLTFNLLRTRNTERTNVGASLSALLAAGRWVEAAATKSRAEGASVTEGVIGSVCRAGLQQERREGPAGPFPTRLAMVAVPGGGGAKGRTRPLPAMHYRTPMKKPRGRLESSGGVRQRGLTPFLLLLESFLGWFSMISESASCPRRSCDPIAAGLARSLDGVEAKKHACGQAGNISPRQPRTQGEV</sequence>
<dbReference type="RefSeq" id="XP_060292870.1">
    <property type="nucleotide sequence ID" value="XM_060434870.1"/>
</dbReference>
<evidence type="ECO:0000256" key="1">
    <source>
        <dbReference type="SAM" id="MobiDB-lite"/>
    </source>
</evidence>
<dbReference type="EMBL" id="JAUIRO010000006">
    <property type="protein sequence ID" value="KAK0709566.1"/>
    <property type="molecule type" value="Genomic_DNA"/>
</dbReference>
<gene>
    <name evidence="2" type="ORF">B0T26DRAFT_411505</name>
</gene>
<reference evidence="2" key="1">
    <citation type="submission" date="2023-06" db="EMBL/GenBank/DDBJ databases">
        <title>Genome-scale phylogeny and comparative genomics of the fungal order Sordariales.</title>
        <authorList>
            <consortium name="Lawrence Berkeley National Laboratory"/>
            <person name="Hensen N."/>
            <person name="Bonometti L."/>
            <person name="Westerberg I."/>
            <person name="Brannstrom I.O."/>
            <person name="Guillou S."/>
            <person name="Cros-Aarteil S."/>
            <person name="Calhoun S."/>
            <person name="Haridas S."/>
            <person name="Kuo A."/>
            <person name="Mondo S."/>
            <person name="Pangilinan J."/>
            <person name="Riley R."/>
            <person name="LaButti K."/>
            <person name="Andreopoulos B."/>
            <person name="Lipzen A."/>
            <person name="Chen C."/>
            <person name="Yanf M."/>
            <person name="Daum C."/>
            <person name="Ng V."/>
            <person name="Clum A."/>
            <person name="Steindorff A."/>
            <person name="Ohm R."/>
            <person name="Martin F."/>
            <person name="Silar P."/>
            <person name="Natvig D."/>
            <person name="Lalanne C."/>
            <person name="Gautier V."/>
            <person name="Ament-velasquez S.L."/>
            <person name="Kruys A."/>
            <person name="Hutchinson M.I."/>
            <person name="Powell A.J."/>
            <person name="Barry K."/>
            <person name="Miller A.N."/>
            <person name="Grigoriev I.V."/>
            <person name="Debuchy R."/>
            <person name="Gladieux P."/>
            <person name="Thoren M.H."/>
            <person name="Johannesson H."/>
        </authorList>
    </citation>
    <scope>NUCLEOTIDE SEQUENCE</scope>
    <source>
        <strain evidence="2">SMH2392-1A</strain>
    </source>
</reference>
<dbReference type="Proteomes" id="UP001172101">
    <property type="component" value="Unassembled WGS sequence"/>
</dbReference>
<evidence type="ECO:0000313" key="2">
    <source>
        <dbReference type="EMBL" id="KAK0709566.1"/>
    </source>
</evidence>
<protein>
    <submittedName>
        <fullName evidence="2">Uncharacterized protein</fullName>
    </submittedName>
</protein>
<feature type="region of interest" description="Disordered" evidence="1">
    <location>
        <begin position="230"/>
        <end position="261"/>
    </location>
</feature>
<name>A0AA40DQC0_9PEZI</name>
<organism evidence="2 3">
    <name type="scientific">Lasiosphaeria miniovina</name>
    <dbReference type="NCBI Taxonomy" id="1954250"/>
    <lineage>
        <taxon>Eukaryota</taxon>
        <taxon>Fungi</taxon>
        <taxon>Dikarya</taxon>
        <taxon>Ascomycota</taxon>
        <taxon>Pezizomycotina</taxon>
        <taxon>Sordariomycetes</taxon>
        <taxon>Sordariomycetidae</taxon>
        <taxon>Sordariales</taxon>
        <taxon>Lasiosphaeriaceae</taxon>
        <taxon>Lasiosphaeria</taxon>
    </lineage>
</organism>
<dbReference type="AlphaFoldDB" id="A0AA40DQC0"/>